<gene>
    <name evidence="1" type="ORF">MLD38_034362</name>
</gene>
<evidence type="ECO:0000313" key="2">
    <source>
        <dbReference type="Proteomes" id="UP001057402"/>
    </source>
</evidence>
<accession>A0ACB9MDW5</accession>
<protein>
    <submittedName>
        <fullName evidence="1">Uncharacterized protein</fullName>
    </submittedName>
</protein>
<evidence type="ECO:0000313" key="1">
    <source>
        <dbReference type="EMBL" id="KAI4320930.1"/>
    </source>
</evidence>
<dbReference type="Proteomes" id="UP001057402">
    <property type="component" value="Chromosome 10"/>
</dbReference>
<dbReference type="EMBL" id="CM042889">
    <property type="protein sequence ID" value="KAI4320930.1"/>
    <property type="molecule type" value="Genomic_DNA"/>
</dbReference>
<keyword evidence="2" id="KW-1185">Reference proteome</keyword>
<organism evidence="1 2">
    <name type="scientific">Melastoma candidum</name>
    <dbReference type="NCBI Taxonomy" id="119954"/>
    <lineage>
        <taxon>Eukaryota</taxon>
        <taxon>Viridiplantae</taxon>
        <taxon>Streptophyta</taxon>
        <taxon>Embryophyta</taxon>
        <taxon>Tracheophyta</taxon>
        <taxon>Spermatophyta</taxon>
        <taxon>Magnoliopsida</taxon>
        <taxon>eudicotyledons</taxon>
        <taxon>Gunneridae</taxon>
        <taxon>Pentapetalae</taxon>
        <taxon>rosids</taxon>
        <taxon>malvids</taxon>
        <taxon>Myrtales</taxon>
        <taxon>Melastomataceae</taxon>
        <taxon>Melastomatoideae</taxon>
        <taxon>Melastomateae</taxon>
        <taxon>Melastoma</taxon>
    </lineage>
</organism>
<reference evidence="2" key="1">
    <citation type="journal article" date="2023" name="Front. Plant Sci.">
        <title>Chromosomal-level genome assembly of Melastoma candidum provides insights into trichome evolution.</title>
        <authorList>
            <person name="Zhong Y."/>
            <person name="Wu W."/>
            <person name="Sun C."/>
            <person name="Zou P."/>
            <person name="Liu Y."/>
            <person name="Dai S."/>
            <person name="Zhou R."/>
        </authorList>
    </citation>
    <scope>NUCLEOTIDE SEQUENCE [LARGE SCALE GENOMIC DNA]</scope>
</reference>
<name>A0ACB9MDW5_9MYRT</name>
<proteinExistence type="predicted"/>
<comment type="caution">
    <text evidence="1">The sequence shown here is derived from an EMBL/GenBank/DDBJ whole genome shotgun (WGS) entry which is preliminary data.</text>
</comment>
<sequence>MRRRGRRSRQKSDVYDEVLRKLRESHVSDLGIPGFEDDLWSHFNRLPIRYALDVNVEKAEDVLLHKRLLEMAQDPATRPAIEVRLAQSIPRLHVLGCMRFLSNSLALIFLDGLRQVSLLPLMTTVMSRRPPRKEEMINLKGKRGLSFRLPPAFGSSSKFDAELDMDHCHSLDSSKSSHYGPLHEVIISTNDKPKFLSQTFFSVDGWESKIEELKAVLKEKIQRLGNVPYLECDVSDNGKQEQLGVKVTRNIPIFRDVKDVWEIDVSLLNFEKKIASGSHGDLYKGTFCGQDVAIKALRAENLNKAMLQEFAQEVYILRKIRHKNVVSFIGACTKPPRLCIVTEYMSGGSVFYFLQRQKTVLELSTVLRLAIEVSKGMDYLHKNKIVHRDLKAANLLMDEHGVVKIADFGVARVQTQSGVMTAETGTYRWMAPEVIEHKPYNHKADVFSFGIVLWELLTAQLPYEDLTPLQAAVGVVHKGLRPAIPPGTHPEVERLLKRCWQRDASLRPEFSEIVEILRQIALVVED</sequence>